<evidence type="ECO:0000313" key="1">
    <source>
        <dbReference type="EMBL" id="HJH20222.1"/>
    </source>
</evidence>
<proteinExistence type="predicted"/>
<comment type="caution">
    <text evidence="1">The sequence shown here is derived from an EMBL/GenBank/DDBJ whole genome shotgun (WGS) entry which is preliminary data.</text>
</comment>
<accession>A0A921T8Z8</accession>
<dbReference type="Proteomes" id="UP000752172">
    <property type="component" value="Unassembled WGS sequence"/>
</dbReference>
<dbReference type="RefSeq" id="WP_278917698.1">
    <property type="nucleotide sequence ID" value="NZ_DYTS01000281.1"/>
</dbReference>
<reference evidence="1" key="1">
    <citation type="journal article" date="2021" name="PeerJ">
        <title>Extensive microbial diversity within the chicken gut microbiome revealed by metagenomics and culture.</title>
        <authorList>
            <person name="Gilroy R."/>
            <person name="Ravi A."/>
            <person name="Getino M."/>
            <person name="Pursley I."/>
            <person name="Horton D.L."/>
            <person name="Alikhan N.F."/>
            <person name="Baker D."/>
            <person name="Gharbi K."/>
            <person name="Hall N."/>
            <person name="Watson M."/>
            <person name="Adriaenssens E.M."/>
            <person name="Foster-Nyarko E."/>
            <person name="Jarju S."/>
            <person name="Secka A."/>
            <person name="Antonio M."/>
            <person name="Oren A."/>
            <person name="Chaudhuri R.R."/>
            <person name="La Ragione R."/>
            <person name="Hildebrand F."/>
            <person name="Pallen M.J."/>
        </authorList>
    </citation>
    <scope>NUCLEOTIDE SEQUENCE</scope>
    <source>
        <strain evidence="1">ChiSjej2B20-17149</strain>
    </source>
</reference>
<name>A0A921T8Z8_9PSED</name>
<organism evidence="1 2">
    <name type="scientific">Pseudomonas lactis</name>
    <dbReference type="NCBI Taxonomy" id="1615674"/>
    <lineage>
        <taxon>Bacteria</taxon>
        <taxon>Pseudomonadati</taxon>
        <taxon>Pseudomonadota</taxon>
        <taxon>Gammaproteobacteria</taxon>
        <taxon>Pseudomonadales</taxon>
        <taxon>Pseudomonadaceae</taxon>
        <taxon>Pseudomonas</taxon>
    </lineage>
</organism>
<dbReference type="EMBL" id="DYTS01000281">
    <property type="protein sequence ID" value="HJH20222.1"/>
    <property type="molecule type" value="Genomic_DNA"/>
</dbReference>
<evidence type="ECO:0000313" key="2">
    <source>
        <dbReference type="Proteomes" id="UP000752172"/>
    </source>
</evidence>
<protein>
    <submittedName>
        <fullName evidence="1">Uncharacterized protein</fullName>
    </submittedName>
</protein>
<dbReference type="AlphaFoldDB" id="A0A921T8Z8"/>
<sequence>MADQDSEQRLFVERSLTALGYYRTTSASCFEELIALTHYSPSLSERFDLLIVSASIFTKRNMYWFDFCLGNARLKHVLVADSDKRSNEIERFTDRADQHVWRVQGVNTVVLRAVIPCIDF</sequence>
<reference evidence="1" key="2">
    <citation type="submission" date="2021-09" db="EMBL/GenBank/DDBJ databases">
        <authorList>
            <person name="Gilroy R."/>
        </authorList>
    </citation>
    <scope>NUCLEOTIDE SEQUENCE</scope>
    <source>
        <strain evidence="1">ChiSjej2B20-17149</strain>
    </source>
</reference>
<gene>
    <name evidence="1" type="ORF">K8W20_16070</name>
</gene>